<protein>
    <submittedName>
        <fullName evidence="1">Uncharacterized protein</fullName>
    </submittedName>
</protein>
<name>A0A9J5XXC7_SOLCO</name>
<gene>
    <name evidence="1" type="ORF">H5410_042350</name>
</gene>
<sequence>MSLHAAVPIEEQRNSYAETVARIMVYTNGESSTKTCEEKDQQEEINCELPRADTCSNGLTSQCTNTTIVNLGWRRLGKIFGIDFQGHEEEATELLMQIDSCRQARRMEQDMEIKKTKIKGAQELKSLVAFDVKFKSSGKRNRGRITNSSS</sequence>
<comment type="caution">
    <text evidence="1">The sequence shown here is derived from an EMBL/GenBank/DDBJ whole genome shotgun (WGS) entry which is preliminary data.</text>
</comment>
<evidence type="ECO:0000313" key="1">
    <source>
        <dbReference type="EMBL" id="KAG5591836.1"/>
    </source>
</evidence>
<reference evidence="1 2" key="1">
    <citation type="submission" date="2020-09" db="EMBL/GenBank/DDBJ databases">
        <title>De no assembly of potato wild relative species, Solanum commersonii.</title>
        <authorList>
            <person name="Cho K."/>
        </authorList>
    </citation>
    <scope>NUCLEOTIDE SEQUENCE [LARGE SCALE GENOMIC DNA]</scope>
    <source>
        <strain evidence="1">LZ3.2</strain>
        <tissue evidence="1">Leaf</tissue>
    </source>
</reference>
<dbReference type="Proteomes" id="UP000824120">
    <property type="component" value="Chromosome 8"/>
</dbReference>
<dbReference type="AlphaFoldDB" id="A0A9J5XXC7"/>
<proteinExistence type="predicted"/>
<keyword evidence="2" id="KW-1185">Reference proteome</keyword>
<dbReference type="EMBL" id="JACXVP010000008">
    <property type="protein sequence ID" value="KAG5591836.1"/>
    <property type="molecule type" value="Genomic_DNA"/>
</dbReference>
<evidence type="ECO:0000313" key="2">
    <source>
        <dbReference type="Proteomes" id="UP000824120"/>
    </source>
</evidence>
<accession>A0A9J5XXC7</accession>
<dbReference type="OrthoDB" id="1324869at2759"/>
<organism evidence="1 2">
    <name type="scientific">Solanum commersonii</name>
    <name type="common">Commerson's wild potato</name>
    <name type="synonym">Commerson's nightshade</name>
    <dbReference type="NCBI Taxonomy" id="4109"/>
    <lineage>
        <taxon>Eukaryota</taxon>
        <taxon>Viridiplantae</taxon>
        <taxon>Streptophyta</taxon>
        <taxon>Embryophyta</taxon>
        <taxon>Tracheophyta</taxon>
        <taxon>Spermatophyta</taxon>
        <taxon>Magnoliopsida</taxon>
        <taxon>eudicotyledons</taxon>
        <taxon>Gunneridae</taxon>
        <taxon>Pentapetalae</taxon>
        <taxon>asterids</taxon>
        <taxon>lamiids</taxon>
        <taxon>Solanales</taxon>
        <taxon>Solanaceae</taxon>
        <taxon>Solanoideae</taxon>
        <taxon>Solaneae</taxon>
        <taxon>Solanum</taxon>
    </lineage>
</organism>